<accession>A0A060QI67</accession>
<evidence type="ECO:0000313" key="1">
    <source>
        <dbReference type="EMBL" id="CDG40849.1"/>
    </source>
</evidence>
<dbReference type="AlphaFoldDB" id="A0A060QI67"/>
<comment type="caution">
    <text evidence="1">The sequence shown here is derived from an EMBL/GenBank/DDBJ whole genome shotgun (WGS) entry which is preliminary data.</text>
</comment>
<evidence type="ECO:0000313" key="2">
    <source>
        <dbReference type="Proteomes" id="UP000027583"/>
    </source>
</evidence>
<dbReference type="Proteomes" id="UP000027583">
    <property type="component" value="Unassembled WGS sequence"/>
</dbReference>
<protein>
    <submittedName>
        <fullName evidence="1">Uncharacterized protein</fullName>
    </submittedName>
</protein>
<name>A0A060QI67_9PROT</name>
<organism evidence="1 2">
    <name type="scientific">Asaia bogorensis</name>
    <dbReference type="NCBI Taxonomy" id="91915"/>
    <lineage>
        <taxon>Bacteria</taxon>
        <taxon>Pseudomonadati</taxon>
        <taxon>Pseudomonadota</taxon>
        <taxon>Alphaproteobacteria</taxon>
        <taxon>Acetobacterales</taxon>
        <taxon>Acetobacteraceae</taxon>
        <taxon>Asaia</taxon>
    </lineage>
</organism>
<gene>
    <name evidence="1" type="ORF">ASAP_2804</name>
</gene>
<reference evidence="1 2" key="2">
    <citation type="journal article" date="2014" name="PLoS ONE">
        <title>Evolution of mitochondria reconstructed from the energy metabolism of living bacteria.</title>
        <authorList>
            <person name="Degli Esposti M."/>
            <person name="Chouaia B."/>
            <person name="Comandatore F."/>
            <person name="Crotti E."/>
            <person name="Sassera D."/>
            <person name="Lievens P.M."/>
            <person name="Daffonchio D."/>
            <person name="Bandi C."/>
        </authorList>
    </citation>
    <scope>NUCLEOTIDE SEQUENCE [LARGE SCALE GENOMIC DNA]</scope>
    <source>
        <strain evidence="1 2">SF2.1</strain>
    </source>
</reference>
<reference evidence="1 2" key="1">
    <citation type="journal article" date="2014" name="Genome Biol. Evol.">
        <title>Acetic acid bacteria genomes reveal functional traits for adaptation to life in insect guts.</title>
        <authorList>
            <person name="Chouaia B."/>
            <person name="Gaiarsa S."/>
            <person name="Crotti E."/>
            <person name="Comandatore F."/>
            <person name="Degli Esposti M."/>
            <person name="Ricci I."/>
            <person name="Alma A."/>
            <person name="Favia G."/>
            <person name="Bandi C."/>
            <person name="Daffonchio D."/>
        </authorList>
    </citation>
    <scope>NUCLEOTIDE SEQUENCE [LARGE SCALE GENOMIC DNA]</scope>
    <source>
        <strain evidence="1 2">SF2.1</strain>
    </source>
</reference>
<proteinExistence type="predicted"/>
<dbReference type="RefSeq" id="WP_023979330.1">
    <property type="nucleotide sequence ID" value="NZ_CBLX010000024.1"/>
</dbReference>
<dbReference type="EMBL" id="CBLX010000024">
    <property type="protein sequence ID" value="CDG40849.1"/>
    <property type="molecule type" value="Genomic_DNA"/>
</dbReference>
<sequence>MALLRDRDLDGLQATDRKLLYDTGIAPGTARDFARRMRLLLPQGWFPAYRGDELEEAPVLQALLTGFGAVLAYIWQLMGVVRAQTRLGTTSGAFLDMALIDYFESGRTARLPLEKDSHLRRRIAADLVAPRNTRQAVSETVRQISGAAPRIIETGTVRDCGAWCHLGGYGAVRSRYGARHGGQFVIEVFPKLPVQQFELYAAIKAVKACGVIAWVRMEA</sequence>